<feature type="domain" description="Zn(2)-C6 fungal-type" evidence="3">
    <location>
        <begin position="249"/>
        <end position="283"/>
    </location>
</feature>
<feature type="region of interest" description="Disordered" evidence="2">
    <location>
        <begin position="308"/>
        <end position="419"/>
    </location>
</feature>
<evidence type="ECO:0000313" key="5">
    <source>
        <dbReference type="Proteomes" id="UP000799750"/>
    </source>
</evidence>
<feature type="compositionally biased region" description="Polar residues" evidence="2">
    <location>
        <begin position="403"/>
        <end position="412"/>
    </location>
</feature>
<evidence type="ECO:0000256" key="1">
    <source>
        <dbReference type="ARBA" id="ARBA00023242"/>
    </source>
</evidence>
<dbReference type="EMBL" id="MU004198">
    <property type="protein sequence ID" value="KAF2489887.1"/>
    <property type="molecule type" value="Genomic_DNA"/>
</dbReference>
<dbReference type="Gene3D" id="4.10.240.10">
    <property type="entry name" value="Zn(2)-C6 fungal-type DNA-binding domain"/>
    <property type="match status" value="1"/>
</dbReference>
<keyword evidence="5" id="KW-1185">Reference proteome</keyword>
<accession>A0A6A6QEH5</accession>
<feature type="compositionally biased region" description="Polar residues" evidence="2">
    <location>
        <begin position="139"/>
        <end position="148"/>
    </location>
</feature>
<dbReference type="AlphaFoldDB" id="A0A6A6QEH5"/>
<protein>
    <recommendedName>
        <fullName evidence="3">Zn(2)-C6 fungal-type domain-containing protein</fullName>
    </recommendedName>
</protein>
<evidence type="ECO:0000259" key="3">
    <source>
        <dbReference type="PROSITE" id="PS50048"/>
    </source>
</evidence>
<dbReference type="InterPro" id="IPR001138">
    <property type="entry name" value="Zn2Cys6_DnaBD"/>
</dbReference>
<sequence>MASSMISGPDLNDPWTRSIYTQLVTFKVDMLKEFWTLENPTPSQQRILQALAHMLELEYEYLAAVKSAWVSRPILQFSQSGELLPCTSLPESNAENTPGVLTSFSTNTGFHEAPLWALEASSQHSGQSGLGQSGPLWNFNEQPNQSTDGYILPSRDAHAGCSGADFAHPPVDDWSLSIMMASHDCFPATDPQVEHVTGQFSHSMGDYVSQMNSSVSPTAQANISIPCGDPPPDIVVPQQPSDGQRRSIACANCRRRKIRCKGADASEDGRCTNCVRFKRKCTFTFISRPLLSRPLGVDIHPVSQGQEAYASPLSRRNSLTNSPIPQPASGSWPSSPGYAQTDNPYMMSRPTSSRASSLASSAGSTQSQRGRSRFPRLFHRSSSTHSKASSGYEEIVFDADPTRSPSQASVSSGRRGPMDKLAKATMKALNKIGSCWRCRILKKSCDLEEPCLACPKQARDSHWQRLGCRRSKTLEEEMAPITLCQHANASLQPEAIKSPLPEPDSESYLAQNELVKKETEERDKNEIEKTLECLATLPAILRPLTTCVLAIHWELRKRPTSETILLGQGVPVIEDLDGLMATAISYQAEQDHNQLIAQSLICLRSCLEVLRIPTPPDVQHYSCKGSTICKIECIADLESHLRAYVREFSRVMFLKENLRSGYDWWLSVFYSLCIQAFVRKAVLKIHEMQGNFPKELPNATQYLHLAVRLFIARFGTHDPLVDEETQDFHYRVAQIAVNKKNWGTYGITSTSTLLKKLFEDTGASLPMKEDTKEVCSLPSQLSQSVESVASVYGQPTVLSSKRAASPTSLFQEDGAKRQPRWSDEERNLVNEFIDRKI</sequence>
<reference evidence="4" key="1">
    <citation type="journal article" date="2020" name="Stud. Mycol.">
        <title>101 Dothideomycetes genomes: a test case for predicting lifestyles and emergence of pathogens.</title>
        <authorList>
            <person name="Haridas S."/>
            <person name="Albert R."/>
            <person name="Binder M."/>
            <person name="Bloem J."/>
            <person name="Labutti K."/>
            <person name="Salamov A."/>
            <person name="Andreopoulos B."/>
            <person name="Baker S."/>
            <person name="Barry K."/>
            <person name="Bills G."/>
            <person name="Bluhm B."/>
            <person name="Cannon C."/>
            <person name="Castanera R."/>
            <person name="Culley D."/>
            <person name="Daum C."/>
            <person name="Ezra D."/>
            <person name="Gonzalez J."/>
            <person name="Henrissat B."/>
            <person name="Kuo A."/>
            <person name="Liang C."/>
            <person name="Lipzen A."/>
            <person name="Lutzoni F."/>
            <person name="Magnuson J."/>
            <person name="Mondo S."/>
            <person name="Nolan M."/>
            <person name="Ohm R."/>
            <person name="Pangilinan J."/>
            <person name="Park H.-J."/>
            <person name="Ramirez L."/>
            <person name="Alfaro M."/>
            <person name="Sun H."/>
            <person name="Tritt A."/>
            <person name="Yoshinaga Y."/>
            <person name="Zwiers L.-H."/>
            <person name="Turgeon B."/>
            <person name="Goodwin S."/>
            <person name="Spatafora J."/>
            <person name="Crous P."/>
            <person name="Grigoriev I."/>
        </authorList>
    </citation>
    <scope>NUCLEOTIDE SEQUENCE</scope>
    <source>
        <strain evidence="4">CBS 269.34</strain>
    </source>
</reference>
<evidence type="ECO:0000313" key="4">
    <source>
        <dbReference type="EMBL" id="KAF2489887.1"/>
    </source>
</evidence>
<evidence type="ECO:0000256" key="2">
    <source>
        <dbReference type="SAM" id="MobiDB-lite"/>
    </source>
</evidence>
<dbReference type="GO" id="GO:0008270">
    <property type="term" value="F:zinc ion binding"/>
    <property type="evidence" value="ECO:0007669"/>
    <property type="project" value="InterPro"/>
</dbReference>
<dbReference type="GO" id="GO:0000981">
    <property type="term" value="F:DNA-binding transcription factor activity, RNA polymerase II-specific"/>
    <property type="evidence" value="ECO:0007669"/>
    <property type="project" value="InterPro"/>
</dbReference>
<dbReference type="InterPro" id="IPR036864">
    <property type="entry name" value="Zn2-C6_fun-type_DNA-bd_sf"/>
</dbReference>
<dbReference type="PROSITE" id="PS00463">
    <property type="entry name" value="ZN2_CY6_FUNGAL_1"/>
    <property type="match status" value="1"/>
</dbReference>
<dbReference type="Proteomes" id="UP000799750">
    <property type="component" value="Unassembled WGS sequence"/>
</dbReference>
<feature type="compositionally biased region" description="Basic residues" evidence="2">
    <location>
        <begin position="370"/>
        <end position="379"/>
    </location>
</feature>
<keyword evidence="1" id="KW-0539">Nucleus</keyword>
<dbReference type="CDD" id="cd00067">
    <property type="entry name" value="GAL4"/>
    <property type="match status" value="1"/>
</dbReference>
<proteinExistence type="predicted"/>
<feature type="compositionally biased region" description="Low complexity" evidence="2">
    <location>
        <begin position="348"/>
        <end position="368"/>
    </location>
</feature>
<dbReference type="OrthoDB" id="3524154at2759"/>
<feature type="compositionally biased region" description="Polar residues" evidence="2">
    <location>
        <begin position="314"/>
        <end position="343"/>
    </location>
</feature>
<name>A0A6A6QEH5_9PEZI</name>
<dbReference type="SMART" id="SM00066">
    <property type="entry name" value="GAL4"/>
    <property type="match status" value="2"/>
</dbReference>
<dbReference type="SUPFAM" id="SSF57701">
    <property type="entry name" value="Zn2/Cys6 DNA-binding domain"/>
    <property type="match status" value="1"/>
</dbReference>
<dbReference type="PROSITE" id="PS50048">
    <property type="entry name" value="ZN2_CY6_FUNGAL_2"/>
    <property type="match status" value="1"/>
</dbReference>
<gene>
    <name evidence="4" type="ORF">BU16DRAFT_166805</name>
</gene>
<dbReference type="Pfam" id="PF00172">
    <property type="entry name" value="Zn_clus"/>
    <property type="match status" value="1"/>
</dbReference>
<organism evidence="4 5">
    <name type="scientific">Lophium mytilinum</name>
    <dbReference type="NCBI Taxonomy" id="390894"/>
    <lineage>
        <taxon>Eukaryota</taxon>
        <taxon>Fungi</taxon>
        <taxon>Dikarya</taxon>
        <taxon>Ascomycota</taxon>
        <taxon>Pezizomycotina</taxon>
        <taxon>Dothideomycetes</taxon>
        <taxon>Pleosporomycetidae</taxon>
        <taxon>Mytilinidiales</taxon>
        <taxon>Mytilinidiaceae</taxon>
        <taxon>Lophium</taxon>
    </lineage>
</organism>
<feature type="compositionally biased region" description="Low complexity" evidence="2">
    <location>
        <begin position="381"/>
        <end position="390"/>
    </location>
</feature>
<feature type="region of interest" description="Disordered" evidence="2">
    <location>
        <begin position="124"/>
        <end position="153"/>
    </location>
</feature>